<evidence type="ECO:0000313" key="2">
    <source>
        <dbReference type="Proteomes" id="UP000528322"/>
    </source>
</evidence>
<sequence length="32" mass="3452">MPQVKSGKELVVLSFPGLDRSIRIEDLQAGAP</sequence>
<proteinExistence type="predicted"/>
<comment type="caution">
    <text evidence="1">The sequence shown here is derived from an EMBL/GenBank/DDBJ whole genome shotgun (WGS) entry which is preliminary data.</text>
</comment>
<protein>
    <submittedName>
        <fullName evidence="1">Uncharacterized protein</fullName>
    </submittedName>
</protein>
<evidence type="ECO:0000313" key="1">
    <source>
        <dbReference type="EMBL" id="MBB5021098.1"/>
    </source>
</evidence>
<dbReference type="EMBL" id="JACHID010000002">
    <property type="protein sequence ID" value="MBB5021098.1"/>
    <property type="molecule type" value="Genomic_DNA"/>
</dbReference>
<reference evidence="1 2" key="1">
    <citation type="submission" date="2020-08" db="EMBL/GenBank/DDBJ databases">
        <title>Genomic Encyclopedia of Type Strains, Phase IV (KMG-IV): sequencing the most valuable type-strain genomes for metagenomic binning, comparative biology and taxonomic classification.</title>
        <authorList>
            <person name="Goeker M."/>
        </authorList>
    </citation>
    <scope>NUCLEOTIDE SEQUENCE [LARGE SCALE GENOMIC DNA]</scope>
    <source>
        <strain evidence="1 2">DSM 22071</strain>
    </source>
</reference>
<accession>A0A7W7Y303</accession>
<organism evidence="1 2">
    <name type="scientific">Desulfurispira natronophila</name>
    <dbReference type="NCBI Taxonomy" id="682562"/>
    <lineage>
        <taxon>Bacteria</taxon>
        <taxon>Pseudomonadati</taxon>
        <taxon>Chrysiogenota</taxon>
        <taxon>Chrysiogenia</taxon>
        <taxon>Chrysiogenales</taxon>
        <taxon>Chrysiogenaceae</taxon>
        <taxon>Desulfurispira</taxon>
    </lineage>
</organism>
<dbReference type="Proteomes" id="UP000528322">
    <property type="component" value="Unassembled WGS sequence"/>
</dbReference>
<keyword evidence="2" id="KW-1185">Reference proteome</keyword>
<gene>
    <name evidence="1" type="ORF">HNR37_000404</name>
</gene>
<dbReference type="AlphaFoldDB" id="A0A7W7Y303"/>
<name>A0A7W7Y303_9BACT</name>